<proteinExistence type="predicted"/>
<name>A0A9P5WYS3_9AGAR</name>
<reference evidence="1" key="1">
    <citation type="submission" date="2020-11" db="EMBL/GenBank/DDBJ databases">
        <authorList>
            <consortium name="DOE Joint Genome Institute"/>
            <person name="Ahrendt S."/>
            <person name="Riley R."/>
            <person name="Andreopoulos W."/>
            <person name="Labutti K."/>
            <person name="Pangilinan J."/>
            <person name="Ruiz-Duenas F.J."/>
            <person name="Barrasa J.M."/>
            <person name="Sanchez-Garcia M."/>
            <person name="Camarero S."/>
            <person name="Miyauchi S."/>
            <person name="Serrano A."/>
            <person name="Linde D."/>
            <person name="Babiker R."/>
            <person name="Drula E."/>
            <person name="Ayuso-Fernandez I."/>
            <person name="Pacheco R."/>
            <person name="Padilla G."/>
            <person name="Ferreira P."/>
            <person name="Barriuso J."/>
            <person name="Kellner H."/>
            <person name="Castanera R."/>
            <person name="Alfaro M."/>
            <person name="Ramirez L."/>
            <person name="Pisabarro A.G."/>
            <person name="Kuo A."/>
            <person name="Tritt A."/>
            <person name="Lipzen A."/>
            <person name="He G."/>
            <person name="Yan M."/>
            <person name="Ng V."/>
            <person name="Cullen D."/>
            <person name="Martin F."/>
            <person name="Rosso M.-N."/>
            <person name="Henrissat B."/>
            <person name="Hibbett D."/>
            <person name="Martinez A.T."/>
            <person name="Grigoriev I.V."/>
        </authorList>
    </citation>
    <scope>NUCLEOTIDE SEQUENCE</scope>
    <source>
        <strain evidence="1">MF-IS2</strain>
    </source>
</reference>
<dbReference type="Proteomes" id="UP000807342">
    <property type="component" value="Unassembled WGS sequence"/>
</dbReference>
<dbReference type="AlphaFoldDB" id="A0A9P5WYS3"/>
<organism evidence="1 2">
    <name type="scientific">Macrolepiota fuliginosa MF-IS2</name>
    <dbReference type="NCBI Taxonomy" id="1400762"/>
    <lineage>
        <taxon>Eukaryota</taxon>
        <taxon>Fungi</taxon>
        <taxon>Dikarya</taxon>
        <taxon>Basidiomycota</taxon>
        <taxon>Agaricomycotina</taxon>
        <taxon>Agaricomycetes</taxon>
        <taxon>Agaricomycetidae</taxon>
        <taxon>Agaricales</taxon>
        <taxon>Agaricineae</taxon>
        <taxon>Agaricaceae</taxon>
        <taxon>Macrolepiota</taxon>
    </lineage>
</organism>
<keyword evidence="2" id="KW-1185">Reference proteome</keyword>
<protein>
    <submittedName>
        <fullName evidence="1">Uncharacterized protein</fullName>
    </submittedName>
</protein>
<evidence type="ECO:0000313" key="2">
    <source>
        <dbReference type="Proteomes" id="UP000807342"/>
    </source>
</evidence>
<accession>A0A9P5WYS3</accession>
<sequence>NSPKANSATIWIDLSDSQWGSRASTLIGHTLFLNGGTVTIKGAKAHTGTPQCQ</sequence>
<dbReference type="OrthoDB" id="7477923at2759"/>
<comment type="caution">
    <text evidence="1">The sequence shown here is derived from an EMBL/GenBank/DDBJ whole genome shotgun (WGS) entry which is preliminary data.</text>
</comment>
<dbReference type="EMBL" id="MU151939">
    <property type="protein sequence ID" value="KAF9441358.1"/>
    <property type="molecule type" value="Genomic_DNA"/>
</dbReference>
<gene>
    <name evidence="1" type="ORF">P691DRAFT_684130</name>
</gene>
<evidence type="ECO:0000313" key="1">
    <source>
        <dbReference type="EMBL" id="KAF9441358.1"/>
    </source>
</evidence>
<feature type="non-terminal residue" evidence="1">
    <location>
        <position position="1"/>
    </location>
</feature>